<dbReference type="PANTHER" id="PTHR43179:SF12">
    <property type="entry name" value="GALACTOFURANOSYLTRANSFERASE GLFT2"/>
    <property type="match status" value="1"/>
</dbReference>
<dbReference type="AlphaFoldDB" id="A0A433NHE1"/>
<dbReference type="PANTHER" id="PTHR43179">
    <property type="entry name" value="RHAMNOSYLTRANSFERASE WBBL"/>
    <property type="match status" value="1"/>
</dbReference>
<evidence type="ECO:0000313" key="7">
    <source>
        <dbReference type="Proteomes" id="UP000268857"/>
    </source>
</evidence>
<evidence type="ECO:0000256" key="3">
    <source>
        <dbReference type="ARBA" id="ARBA00022676"/>
    </source>
</evidence>
<dbReference type="RefSeq" id="WP_016875260.1">
    <property type="nucleotide sequence ID" value="NZ_AJLN01000104.1"/>
</dbReference>
<evidence type="ECO:0000256" key="1">
    <source>
        <dbReference type="ARBA" id="ARBA00004776"/>
    </source>
</evidence>
<dbReference type="Gene3D" id="3.90.550.10">
    <property type="entry name" value="Spore Coat Polysaccharide Biosynthesis Protein SpsA, Chain A"/>
    <property type="match status" value="1"/>
</dbReference>
<keyword evidence="7" id="KW-1185">Reference proteome</keyword>
<keyword evidence="3" id="KW-0328">Glycosyltransferase</keyword>
<reference evidence="6 7" key="1">
    <citation type="journal article" date="2019" name="Genome Biol. Evol.">
        <title>Day and night: Metabolic profiles and evolutionary relationships of six axenic non-marine cyanobacteria.</title>
        <authorList>
            <person name="Will S.E."/>
            <person name="Henke P."/>
            <person name="Boedeker C."/>
            <person name="Huang S."/>
            <person name="Brinkmann H."/>
            <person name="Rohde M."/>
            <person name="Jarek M."/>
            <person name="Friedl T."/>
            <person name="Seufert S."/>
            <person name="Schumacher M."/>
            <person name="Overmann J."/>
            <person name="Neumann-Schaal M."/>
            <person name="Petersen J."/>
        </authorList>
    </citation>
    <scope>NUCLEOTIDE SEQUENCE [LARGE SCALE GENOMIC DNA]</scope>
    <source>
        <strain evidence="6 7">PCC 6912</strain>
    </source>
</reference>
<dbReference type="Proteomes" id="UP000268857">
    <property type="component" value="Unassembled WGS sequence"/>
</dbReference>
<comment type="pathway">
    <text evidence="1">Cell wall biogenesis; cell wall polysaccharide biosynthesis.</text>
</comment>
<protein>
    <recommendedName>
        <fullName evidence="5">Glycosyltransferase 2-like domain-containing protein</fullName>
    </recommendedName>
</protein>
<keyword evidence="4" id="KW-0808">Transferase</keyword>
<dbReference type="SUPFAM" id="SSF53448">
    <property type="entry name" value="Nucleotide-diphospho-sugar transferases"/>
    <property type="match status" value="1"/>
</dbReference>
<dbReference type="OrthoDB" id="9787979at2"/>
<comment type="caution">
    <text evidence="6">The sequence shown here is derived from an EMBL/GenBank/DDBJ whole genome shotgun (WGS) entry which is preliminary data.</text>
</comment>
<proteinExistence type="inferred from homology"/>
<dbReference type="STRING" id="211165.GCA_000317285_04181"/>
<evidence type="ECO:0000256" key="2">
    <source>
        <dbReference type="ARBA" id="ARBA00006739"/>
    </source>
</evidence>
<evidence type="ECO:0000256" key="4">
    <source>
        <dbReference type="ARBA" id="ARBA00022679"/>
    </source>
</evidence>
<dbReference type="GO" id="GO:0016757">
    <property type="term" value="F:glycosyltransferase activity"/>
    <property type="evidence" value="ECO:0007669"/>
    <property type="project" value="UniProtKB-KW"/>
</dbReference>
<dbReference type="Pfam" id="PF00535">
    <property type="entry name" value="Glycos_transf_2"/>
    <property type="match status" value="1"/>
</dbReference>
<evidence type="ECO:0000313" key="6">
    <source>
        <dbReference type="EMBL" id="RUR81797.1"/>
    </source>
</evidence>
<dbReference type="CDD" id="cd00761">
    <property type="entry name" value="Glyco_tranf_GTA_type"/>
    <property type="match status" value="1"/>
</dbReference>
<gene>
    <name evidence="6" type="ORF">PCC6912_26660</name>
</gene>
<dbReference type="EMBL" id="RSCJ01000009">
    <property type="protein sequence ID" value="RUR81797.1"/>
    <property type="molecule type" value="Genomic_DNA"/>
</dbReference>
<dbReference type="InterPro" id="IPR029044">
    <property type="entry name" value="Nucleotide-diphossugar_trans"/>
</dbReference>
<organism evidence="6 7">
    <name type="scientific">Chlorogloeopsis fritschii PCC 6912</name>
    <dbReference type="NCBI Taxonomy" id="211165"/>
    <lineage>
        <taxon>Bacteria</taxon>
        <taxon>Bacillati</taxon>
        <taxon>Cyanobacteriota</taxon>
        <taxon>Cyanophyceae</taxon>
        <taxon>Nostocales</taxon>
        <taxon>Chlorogloeopsidaceae</taxon>
        <taxon>Chlorogloeopsis</taxon>
    </lineage>
</organism>
<name>A0A433NHE1_CHLFR</name>
<comment type="similarity">
    <text evidence="2">Belongs to the glycosyltransferase 2 family.</text>
</comment>
<feature type="domain" description="Glycosyltransferase 2-like" evidence="5">
    <location>
        <begin position="5"/>
        <end position="131"/>
    </location>
</feature>
<evidence type="ECO:0000259" key="5">
    <source>
        <dbReference type="Pfam" id="PF00535"/>
    </source>
</evidence>
<sequence length="267" mass="30411">MTVDILIPTYNRPTALAVTLTSLIAQTYRGFRVIISDQTEDSNPAESGEVQAVLRVLRAHNHNVEVHKHLPRRGIAEQRQFLLEQATAPYVLFLDDDLILEPYVVERMLAAIKEEGCGFVGSAVIGLSFIDDIRPQEQKIELWEGRVQPEIVKPETPEWERWRLHNAANLYHVQQQLGLTPKQQRKYHVAWVGGCVIYDTAKLRSIGGYSFWRELPPEHCGEDVLVQKRLMALHGGCGIIPSGVYHQELPTTIVNRDVPADKYVYRK</sequence>
<accession>A0A433NHE1</accession>
<dbReference type="InterPro" id="IPR001173">
    <property type="entry name" value="Glyco_trans_2-like"/>
</dbReference>